<feature type="domain" description="Helix-turn-helix" evidence="1">
    <location>
        <begin position="49"/>
        <end position="96"/>
    </location>
</feature>
<gene>
    <name evidence="2" type="ORF">SGQ18_03735</name>
    <name evidence="3" type="ORF">SGQ44_03740</name>
</gene>
<dbReference type="InterPro" id="IPR041657">
    <property type="entry name" value="HTH_17"/>
</dbReference>
<proteinExistence type="predicted"/>
<evidence type="ECO:0000313" key="3">
    <source>
        <dbReference type="EMBL" id="MDX6184850.1"/>
    </source>
</evidence>
<dbReference type="AlphaFoldDB" id="A0AAJ2SDE8"/>
<reference evidence="3 5" key="1">
    <citation type="submission" date="2023-11" db="EMBL/GenBank/DDBJ databases">
        <title>Unpublished Manusciprt.</title>
        <authorList>
            <person name="Saticioglu I.B."/>
            <person name="Ay H."/>
            <person name="Ajmi N."/>
            <person name="Altun S."/>
            <person name="Duman M."/>
        </authorList>
    </citation>
    <scope>NUCLEOTIDE SEQUENCE</scope>
    <source>
        <strain evidence="2 5">Fl-33</strain>
        <strain evidence="3">Fl-77</strain>
    </source>
</reference>
<comment type="caution">
    <text evidence="3">The sequence shown here is derived from an EMBL/GenBank/DDBJ whole genome shotgun (WGS) entry which is preliminary data.</text>
</comment>
<evidence type="ECO:0000313" key="5">
    <source>
        <dbReference type="Proteomes" id="UP001278738"/>
    </source>
</evidence>
<dbReference type="Pfam" id="PF12728">
    <property type="entry name" value="HTH_17"/>
    <property type="match status" value="1"/>
</dbReference>
<dbReference type="RefSeq" id="WP_229975860.1">
    <property type="nucleotide sequence ID" value="NZ_CP087133.1"/>
</dbReference>
<evidence type="ECO:0000313" key="4">
    <source>
        <dbReference type="Proteomes" id="UP001270053"/>
    </source>
</evidence>
<evidence type="ECO:0000259" key="1">
    <source>
        <dbReference type="Pfam" id="PF12728"/>
    </source>
</evidence>
<evidence type="ECO:0000313" key="2">
    <source>
        <dbReference type="EMBL" id="MDX6181249.1"/>
    </source>
</evidence>
<keyword evidence="5" id="KW-1185">Reference proteome</keyword>
<sequence>MLTSSIINQDALQAQINNEVERLTAIRFEEFKNNLLQEISKNYYFDDCLLSREEVAQKLGVSIGTVDNLRKRGKIKNSNIVSGVKYKKSEILRYIKTL</sequence>
<organism evidence="3 4">
    <name type="scientific">Flavobacterium flavipigmentatum</name>
    <dbReference type="NCBI Taxonomy" id="2893884"/>
    <lineage>
        <taxon>Bacteria</taxon>
        <taxon>Pseudomonadati</taxon>
        <taxon>Bacteroidota</taxon>
        <taxon>Flavobacteriia</taxon>
        <taxon>Flavobacteriales</taxon>
        <taxon>Flavobacteriaceae</taxon>
        <taxon>Flavobacterium</taxon>
    </lineage>
</organism>
<dbReference type="EMBL" id="JAWXVH010000001">
    <property type="protein sequence ID" value="MDX6184850.1"/>
    <property type="molecule type" value="Genomic_DNA"/>
</dbReference>
<accession>A0AAJ2SDE8</accession>
<dbReference type="Proteomes" id="UP001270053">
    <property type="component" value="Unassembled WGS sequence"/>
</dbReference>
<dbReference type="EMBL" id="JAWXVG010000001">
    <property type="protein sequence ID" value="MDX6181249.1"/>
    <property type="molecule type" value="Genomic_DNA"/>
</dbReference>
<protein>
    <submittedName>
        <fullName evidence="3">Helix-turn-helix domain-containing protein</fullName>
    </submittedName>
</protein>
<dbReference type="Proteomes" id="UP001278738">
    <property type="component" value="Unassembled WGS sequence"/>
</dbReference>
<name>A0AAJ2SDE8_9FLAO</name>